<keyword evidence="3" id="KW-1185">Reference proteome</keyword>
<accession>A0AAV0WIQ2</accession>
<reference evidence="2 3" key="1">
    <citation type="submission" date="2023-01" db="EMBL/GenBank/DDBJ databases">
        <authorList>
            <person name="Whitehead M."/>
        </authorList>
    </citation>
    <scope>NUCLEOTIDE SEQUENCE [LARGE SCALE GENOMIC DNA]</scope>
</reference>
<dbReference type="InterPro" id="IPR000477">
    <property type="entry name" value="RT_dom"/>
</dbReference>
<sequence length="148" mass="16114">MLTLDVQNAFNSASWTAIIKALERTDTPKYLQNVLGQYLSDRRIIVEKSDGAPSVIEMSCGVPQGSVLGPVLWNLMYDGLLSIELPVDTELIAFADDVAIVCTAQVPCILEESLGKALQDVVTWMTNNELQLALHKTTSSPTGMCITQ</sequence>
<dbReference type="GO" id="GO:0071897">
    <property type="term" value="P:DNA biosynthetic process"/>
    <property type="evidence" value="ECO:0007669"/>
    <property type="project" value="UniProtKB-ARBA"/>
</dbReference>
<dbReference type="Proteomes" id="UP001160148">
    <property type="component" value="Unassembled WGS sequence"/>
</dbReference>
<dbReference type="PROSITE" id="PS50878">
    <property type="entry name" value="RT_POL"/>
    <property type="match status" value="1"/>
</dbReference>
<gene>
    <name evidence="2" type="ORF">MEUPH1_LOCUS11630</name>
</gene>
<dbReference type="InterPro" id="IPR043502">
    <property type="entry name" value="DNA/RNA_pol_sf"/>
</dbReference>
<dbReference type="EMBL" id="CARXXK010000002">
    <property type="protein sequence ID" value="CAI6355819.1"/>
    <property type="molecule type" value="Genomic_DNA"/>
</dbReference>
<evidence type="ECO:0000259" key="1">
    <source>
        <dbReference type="PROSITE" id="PS50878"/>
    </source>
</evidence>
<dbReference type="SUPFAM" id="SSF56672">
    <property type="entry name" value="DNA/RNA polymerases"/>
    <property type="match status" value="1"/>
</dbReference>
<feature type="domain" description="Reverse transcriptase" evidence="1">
    <location>
        <begin position="1"/>
        <end position="148"/>
    </location>
</feature>
<name>A0AAV0WIQ2_9HEMI</name>
<dbReference type="PANTHER" id="PTHR19446">
    <property type="entry name" value="REVERSE TRANSCRIPTASES"/>
    <property type="match status" value="1"/>
</dbReference>
<organism evidence="2 3">
    <name type="scientific">Macrosiphum euphorbiae</name>
    <name type="common">potato aphid</name>
    <dbReference type="NCBI Taxonomy" id="13131"/>
    <lineage>
        <taxon>Eukaryota</taxon>
        <taxon>Metazoa</taxon>
        <taxon>Ecdysozoa</taxon>
        <taxon>Arthropoda</taxon>
        <taxon>Hexapoda</taxon>
        <taxon>Insecta</taxon>
        <taxon>Pterygota</taxon>
        <taxon>Neoptera</taxon>
        <taxon>Paraneoptera</taxon>
        <taxon>Hemiptera</taxon>
        <taxon>Sternorrhyncha</taxon>
        <taxon>Aphidomorpha</taxon>
        <taxon>Aphidoidea</taxon>
        <taxon>Aphididae</taxon>
        <taxon>Macrosiphini</taxon>
        <taxon>Macrosiphum</taxon>
    </lineage>
</organism>
<protein>
    <recommendedName>
        <fullName evidence="1">Reverse transcriptase domain-containing protein</fullName>
    </recommendedName>
</protein>
<comment type="caution">
    <text evidence="2">The sequence shown here is derived from an EMBL/GenBank/DDBJ whole genome shotgun (WGS) entry which is preliminary data.</text>
</comment>
<dbReference type="AlphaFoldDB" id="A0AAV0WIQ2"/>
<dbReference type="Pfam" id="PF00078">
    <property type="entry name" value="RVT_1"/>
    <property type="match status" value="1"/>
</dbReference>
<evidence type="ECO:0000313" key="2">
    <source>
        <dbReference type="EMBL" id="CAI6355819.1"/>
    </source>
</evidence>
<evidence type="ECO:0000313" key="3">
    <source>
        <dbReference type="Proteomes" id="UP001160148"/>
    </source>
</evidence>
<proteinExistence type="predicted"/>